<comment type="caution">
    <text evidence="4">The sequence shown here is derived from an EMBL/GenBank/DDBJ whole genome shotgun (WGS) entry which is preliminary data.</text>
</comment>
<dbReference type="Proteomes" id="UP000620559">
    <property type="component" value="Unassembled WGS sequence"/>
</dbReference>
<protein>
    <submittedName>
        <fullName evidence="4">Mucoidy inhibitor MuiA family protein</fullName>
    </submittedName>
</protein>
<dbReference type="InterPro" id="IPR037291">
    <property type="entry name" value="DUF4139"/>
</dbReference>
<dbReference type="RefSeq" id="WP_193926036.1">
    <property type="nucleotide sequence ID" value="NZ_JADEWL010000246.1"/>
</dbReference>
<feature type="coiled-coil region" evidence="1">
    <location>
        <begin position="81"/>
        <end position="115"/>
    </location>
</feature>
<accession>A0A8J7F9G3</accession>
<evidence type="ECO:0000259" key="2">
    <source>
        <dbReference type="Pfam" id="PF13598"/>
    </source>
</evidence>
<proteinExistence type="predicted"/>
<evidence type="ECO:0000259" key="3">
    <source>
        <dbReference type="Pfam" id="PF13600"/>
    </source>
</evidence>
<evidence type="ECO:0000313" key="5">
    <source>
        <dbReference type="Proteomes" id="UP000620559"/>
    </source>
</evidence>
<dbReference type="AlphaFoldDB" id="A0A8J7F9G3"/>
<reference evidence="4" key="1">
    <citation type="submission" date="2020-10" db="EMBL/GenBank/DDBJ databases">
        <authorList>
            <person name="Castelo-Branco R."/>
            <person name="Eusebio N."/>
            <person name="Adriana R."/>
            <person name="Vieira A."/>
            <person name="Brugerolle De Fraissinette N."/>
            <person name="Rezende De Castro R."/>
            <person name="Schneider M.P."/>
            <person name="Vasconcelos V."/>
            <person name="Leao P.N."/>
        </authorList>
    </citation>
    <scope>NUCLEOTIDE SEQUENCE</scope>
    <source>
        <strain evidence="4">LEGE 06105</strain>
    </source>
</reference>
<dbReference type="InterPro" id="IPR025554">
    <property type="entry name" value="DUF4140"/>
</dbReference>
<dbReference type="PANTHER" id="PTHR31005">
    <property type="entry name" value="DUF4139 DOMAIN-CONTAINING PROTEIN"/>
    <property type="match status" value="1"/>
</dbReference>
<evidence type="ECO:0000256" key="1">
    <source>
        <dbReference type="SAM" id="Coils"/>
    </source>
</evidence>
<dbReference type="NCBIfam" id="TIGR02231">
    <property type="entry name" value="mucoidy inhibitor MuiA family protein"/>
    <property type="match status" value="1"/>
</dbReference>
<evidence type="ECO:0000313" key="4">
    <source>
        <dbReference type="EMBL" id="MBE9217052.1"/>
    </source>
</evidence>
<sequence length="542" mass="61009">MVNQEIPSSRKFVETDIVAVAVYTNQALVTRRGAIKLNGTEQELIVSQLPETIETESVRVNGKGNLAVRLLGVNVERIYTTESVVARISQLNQQIEQLEAQKRQFQAQMDALALQSRFLEGLREKTEEQFSISLARKSISLSETLDLLNFLGSQYTEYAISMEDYKNQQRELDGQLEVLYASLQQIRSPQPSVSFNLTVGIEADGAGEFELEVSYVVNLASWKPLYDIRVDRKNQSVNLVYLAQIIQNTGEDWTNVNLTLSTAKPGSGTLPPKPQPWYIDIPQPPMTRKRVRGFADASMAAQSRNFDVEEENYGSEIEELEKEIIEAEVITAEVSQEGNVVTFNLDGSGNIPSDGAPHKTTIFQDDYPCNFGYIAMPRLVSFAYLQANVKNNSLGTTLLPGKANIFRDRIFVGVSDLQNTVPGEEFKLNLGIDEGLKIERDLVEREVDKKFIGNISKITYGYRLQISNLLNSEAKLELLEQLPISRNEQIKVRLNRTNPQIQPGEMGILKWNLTLAPQDKQEIYYQFTVEYPPQLSVIGLDV</sequence>
<dbReference type="PANTHER" id="PTHR31005:SF8">
    <property type="entry name" value="DUF4139 DOMAIN-CONTAINING PROTEIN"/>
    <property type="match status" value="1"/>
</dbReference>
<keyword evidence="1" id="KW-0175">Coiled coil</keyword>
<dbReference type="EMBL" id="JADEWL010000246">
    <property type="protein sequence ID" value="MBE9217052.1"/>
    <property type="molecule type" value="Genomic_DNA"/>
</dbReference>
<feature type="coiled-coil region" evidence="1">
    <location>
        <begin position="310"/>
        <end position="337"/>
    </location>
</feature>
<name>A0A8J7F9G3_9CYAN</name>
<dbReference type="Pfam" id="PF13598">
    <property type="entry name" value="DUF4139"/>
    <property type="match status" value="1"/>
</dbReference>
<feature type="domain" description="DUF4140" evidence="3">
    <location>
        <begin position="20"/>
        <end position="119"/>
    </location>
</feature>
<keyword evidence="5" id="KW-1185">Reference proteome</keyword>
<organism evidence="4 5">
    <name type="scientific">Plectonema cf. radiosum LEGE 06105</name>
    <dbReference type="NCBI Taxonomy" id="945769"/>
    <lineage>
        <taxon>Bacteria</taxon>
        <taxon>Bacillati</taxon>
        <taxon>Cyanobacteriota</taxon>
        <taxon>Cyanophyceae</taxon>
        <taxon>Oscillatoriophycideae</taxon>
        <taxon>Oscillatoriales</taxon>
        <taxon>Microcoleaceae</taxon>
        <taxon>Plectonema</taxon>
    </lineage>
</organism>
<dbReference type="InterPro" id="IPR011935">
    <property type="entry name" value="CHP02231"/>
</dbReference>
<feature type="domain" description="DUF4139" evidence="2">
    <location>
        <begin position="211"/>
        <end position="532"/>
    </location>
</feature>
<dbReference type="Pfam" id="PF13600">
    <property type="entry name" value="DUF4140"/>
    <property type="match status" value="1"/>
</dbReference>
<gene>
    <name evidence="4" type="ORF">IQ247_31130</name>
</gene>